<dbReference type="EMBL" id="JAHUTI010082160">
    <property type="protein sequence ID" value="MED6259090.1"/>
    <property type="molecule type" value="Genomic_DNA"/>
</dbReference>
<evidence type="ECO:0000256" key="5">
    <source>
        <dbReference type="ARBA" id="ARBA00022927"/>
    </source>
</evidence>
<dbReference type="SUPFAM" id="SSF48371">
    <property type="entry name" value="ARM repeat"/>
    <property type="match status" value="1"/>
</dbReference>
<keyword evidence="4" id="KW-0677">Repeat</keyword>
<organism evidence="8 9">
    <name type="scientific">Ataeniobius toweri</name>
    <dbReference type="NCBI Taxonomy" id="208326"/>
    <lineage>
        <taxon>Eukaryota</taxon>
        <taxon>Metazoa</taxon>
        <taxon>Chordata</taxon>
        <taxon>Craniata</taxon>
        <taxon>Vertebrata</taxon>
        <taxon>Euteleostomi</taxon>
        <taxon>Actinopterygii</taxon>
        <taxon>Neopterygii</taxon>
        <taxon>Teleostei</taxon>
        <taxon>Neoteleostei</taxon>
        <taxon>Acanthomorphata</taxon>
        <taxon>Ovalentaria</taxon>
        <taxon>Atherinomorphae</taxon>
        <taxon>Cyprinodontiformes</taxon>
        <taxon>Goodeidae</taxon>
        <taxon>Ataeniobius</taxon>
    </lineage>
</organism>
<dbReference type="SMART" id="SM00913">
    <property type="entry name" value="IBN_N"/>
    <property type="match status" value="1"/>
</dbReference>
<sequence>MCPVASQCLHGKVPDPSNSHIFRQMKHQINEPLTWICDPHNELYPSISVLEVVEKKEFDPDRMRKKTSCYQMDFQDDEREDPITENSDSTDGRYGRKEYSKMVDLDEEKNDCWSSSEEEQSTSEDGRPSTDYTTFQSILMEWQPDEQGLQQVLQLLKDSQSPNTVTQRAVQQKLEQLNQFPDFNNYLIFVLTRLKTEDEPTRSLSGLILKNNVKAHYQNFPSGVSDFIKRECLNSIGDPSPLIRATIGILITTIASKGELQSWPELLPQLCSLLDSEDYNTCEGSFGALQKICEDSSELLDSDALNRPLNVMIPKFLQFFKHCSPKIRSHAIACVNQFIIGRAQALMDNVDTFIESLFVLAVDEDSEVRKNVCRALVMLLEVRIDRLIPHMHSIIQYMLQRTQDPDENVALEACEFWLTLAEQPICKEALSGHLLQ</sequence>
<comment type="caution">
    <text evidence="8">The sequence shown here is derived from an EMBL/GenBank/DDBJ whole genome shotgun (WGS) entry which is preliminary data.</text>
</comment>
<evidence type="ECO:0000256" key="4">
    <source>
        <dbReference type="ARBA" id="ARBA00022737"/>
    </source>
</evidence>
<dbReference type="Gene3D" id="1.25.10.10">
    <property type="entry name" value="Leucine-rich Repeat Variant"/>
    <property type="match status" value="1"/>
</dbReference>
<protein>
    <submittedName>
        <fullName evidence="8">Transportin-2</fullName>
    </submittedName>
</protein>
<dbReference type="InterPro" id="IPR001494">
    <property type="entry name" value="Importin-beta_N"/>
</dbReference>
<feature type="region of interest" description="Disordered" evidence="6">
    <location>
        <begin position="69"/>
        <end position="130"/>
    </location>
</feature>
<feature type="domain" description="Importin N-terminal" evidence="7">
    <location>
        <begin position="170"/>
        <end position="238"/>
    </location>
</feature>
<dbReference type="PROSITE" id="PS50166">
    <property type="entry name" value="IMPORTIN_B_NT"/>
    <property type="match status" value="1"/>
</dbReference>
<evidence type="ECO:0000256" key="1">
    <source>
        <dbReference type="ARBA" id="ARBA00004496"/>
    </source>
</evidence>
<dbReference type="PANTHER" id="PTHR10527">
    <property type="entry name" value="IMPORTIN BETA"/>
    <property type="match status" value="1"/>
</dbReference>
<dbReference type="InterPro" id="IPR016024">
    <property type="entry name" value="ARM-type_fold"/>
</dbReference>
<evidence type="ECO:0000256" key="2">
    <source>
        <dbReference type="ARBA" id="ARBA00022448"/>
    </source>
</evidence>
<proteinExistence type="predicted"/>
<feature type="compositionally biased region" description="Basic and acidic residues" evidence="6">
    <location>
        <begin position="90"/>
        <end position="104"/>
    </location>
</feature>
<evidence type="ECO:0000256" key="6">
    <source>
        <dbReference type="SAM" id="MobiDB-lite"/>
    </source>
</evidence>
<evidence type="ECO:0000313" key="8">
    <source>
        <dbReference type="EMBL" id="MED6259090.1"/>
    </source>
</evidence>
<keyword evidence="2" id="KW-0813">Transport</keyword>
<dbReference type="Proteomes" id="UP001345963">
    <property type="component" value="Unassembled WGS sequence"/>
</dbReference>
<dbReference type="Pfam" id="PF03810">
    <property type="entry name" value="IBN_N"/>
    <property type="match status" value="1"/>
</dbReference>
<evidence type="ECO:0000313" key="9">
    <source>
        <dbReference type="Proteomes" id="UP001345963"/>
    </source>
</evidence>
<keyword evidence="9" id="KW-1185">Reference proteome</keyword>
<gene>
    <name evidence="8" type="primary">TNPO2_1</name>
    <name evidence="8" type="ORF">ATANTOWER_016854</name>
</gene>
<name>A0ABU7CBD0_9TELE</name>
<reference evidence="8 9" key="1">
    <citation type="submission" date="2021-07" db="EMBL/GenBank/DDBJ databases">
        <authorList>
            <person name="Palmer J.M."/>
        </authorList>
    </citation>
    <scope>NUCLEOTIDE SEQUENCE [LARGE SCALE GENOMIC DNA]</scope>
    <source>
        <strain evidence="8 9">AT_MEX2019</strain>
        <tissue evidence="8">Muscle</tissue>
    </source>
</reference>
<evidence type="ECO:0000259" key="7">
    <source>
        <dbReference type="PROSITE" id="PS50166"/>
    </source>
</evidence>
<keyword evidence="3" id="KW-0963">Cytoplasm</keyword>
<dbReference type="InterPro" id="IPR040122">
    <property type="entry name" value="Importin_beta"/>
</dbReference>
<evidence type="ECO:0000256" key="3">
    <source>
        <dbReference type="ARBA" id="ARBA00022490"/>
    </source>
</evidence>
<comment type="subcellular location">
    <subcellularLocation>
        <location evidence="1">Cytoplasm</location>
    </subcellularLocation>
</comment>
<accession>A0ABU7CBD0</accession>
<keyword evidence="5" id="KW-0653">Protein transport</keyword>
<dbReference type="InterPro" id="IPR011989">
    <property type="entry name" value="ARM-like"/>
</dbReference>